<dbReference type="InterPro" id="IPR036271">
    <property type="entry name" value="Tet_transcr_reg_TetR-rel_C_sf"/>
</dbReference>
<feature type="domain" description="HTH tetR-type" evidence="6">
    <location>
        <begin position="29"/>
        <end position="87"/>
    </location>
</feature>
<dbReference type="InterPro" id="IPR009057">
    <property type="entry name" value="Homeodomain-like_sf"/>
</dbReference>
<protein>
    <submittedName>
        <fullName evidence="7">Transcriptional regulator, TetR family</fullName>
    </submittedName>
</protein>
<dbReference type="STRING" id="136857.CTEST_04565"/>
<reference evidence="7 8" key="1">
    <citation type="journal article" date="2015" name="Genome Announc.">
        <title>Complete Genome Sequence of the Type Strain Corynebacterium testudinoris DSM 44614, Recovered from Necrotic Lesions in the Mouth of a Tortoise.</title>
        <authorList>
            <person name="Ruckert C."/>
            <person name="Kriete M."/>
            <person name="Jaenicke S."/>
            <person name="Winkler A."/>
            <person name="Tauch A."/>
        </authorList>
    </citation>
    <scope>NUCLEOTIDE SEQUENCE [LARGE SCALE GENOMIC DNA]</scope>
    <source>
        <strain evidence="7 8">DSM 44614</strain>
    </source>
</reference>
<feature type="compositionally biased region" description="Polar residues" evidence="5">
    <location>
        <begin position="1"/>
        <end position="12"/>
    </location>
</feature>
<dbReference type="InterPro" id="IPR025996">
    <property type="entry name" value="MT1864/Rv1816-like_C"/>
</dbReference>
<keyword evidence="1" id="KW-0805">Transcription regulation</keyword>
<dbReference type="Pfam" id="PF13305">
    <property type="entry name" value="TetR_C_33"/>
    <property type="match status" value="1"/>
</dbReference>
<keyword evidence="3" id="KW-0804">Transcription</keyword>
<reference evidence="8" key="2">
    <citation type="submission" date="2015-05" db="EMBL/GenBank/DDBJ databases">
        <title>Complete genome sequence of Corynebacterium testudinoris DSM 44614, recovered from necrotic lesions in the mouth of a tortoise.</title>
        <authorList>
            <person name="Ruckert C."/>
            <person name="Albersmeier A."/>
            <person name="Winkler A."/>
            <person name="Tauch A."/>
        </authorList>
    </citation>
    <scope>NUCLEOTIDE SEQUENCE [LARGE SCALE GENOMIC DNA]</scope>
    <source>
        <strain evidence="8">DSM 44614</strain>
    </source>
</reference>
<dbReference type="GO" id="GO:0000976">
    <property type="term" value="F:transcription cis-regulatory region binding"/>
    <property type="evidence" value="ECO:0007669"/>
    <property type="project" value="TreeGrafter"/>
</dbReference>
<evidence type="ECO:0000256" key="1">
    <source>
        <dbReference type="ARBA" id="ARBA00023015"/>
    </source>
</evidence>
<dbReference type="InterPro" id="IPR001647">
    <property type="entry name" value="HTH_TetR"/>
</dbReference>
<evidence type="ECO:0000256" key="2">
    <source>
        <dbReference type="ARBA" id="ARBA00023125"/>
    </source>
</evidence>
<evidence type="ECO:0000259" key="6">
    <source>
        <dbReference type="PROSITE" id="PS50977"/>
    </source>
</evidence>
<dbReference type="PROSITE" id="PS50977">
    <property type="entry name" value="HTH_TETR_2"/>
    <property type="match status" value="1"/>
</dbReference>
<evidence type="ECO:0000256" key="4">
    <source>
        <dbReference type="PROSITE-ProRule" id="PRU00335"/>
    </source>
</evidence>
<dbReference type="AlphaFoldDB" id="A0A0G3H6I2"/>
<proteinExistence type="predicted"/>
<dbReference type="GO" id="GO:0003700">
    <property type="term" value="F:DNA-binding transcription factor activity"/>
    <property type="evidence" value="ECO:0007669"/>
    <property type="project" value="TreeGrafter"/>
</dbReference>
<dbReference type="KEGG" id="cted:CTEST_04565"/>
<dbReference type="EMBL" id="CP011545">
    <property type="protein sequence ID" value="AKK08360.1"/>
    <property type="molecule type" value="Genomic_DNA"/>
</dbReference>
<evidence type="ECO:0000313" key="8">
    <source>
        <dbReference type="Proteomes" id="UP000035540"/>
    </source>
</evidence>
<dbReference type="SUPFAM" id="SSF46689">
    <property type="entry name" value="Homeodomain-like"/>
    <property type="match status" value="1"/>
</dbReference>
<feature type="DNA-binding region" description="H-T-H motif" evidence="4">
    <location>
        <begin position="50"/>
        <end position="69"/>
    </location>
</feature>
<dbReference type="SUPFAM" id="SSF48498">
    <property type="entry name" value="Tetracyclin repressor-like, C-terminal domain"/>
    <property type="match status" value="1"/>
</dbReference>
<dbReference type="PATRIC" id="fig|136857.5.peg.904"/>
<keyword evidence="8" id="KW-1185">Reference proteome</keyword>
<dbReference type="Pfam" id="PF00440">
    <property type="entry name" value="TetR_N"/>
    <property type="match status" value="1"/>
</dbReference>
<dbReference type="PANTHER" id="PTHR30055:SF220">
    <property type="entry name" value="TETR-FAMILY REGULATORY PROTEIN"/>
    <property type="match status" value="1"/>
</dbReference>
<feature type="region of interest" description="Disordered" evidence="5">
    <location>
        <begin position="1"/>
        <end position="24"/>
    </location>
</feature>
<dbReference type="Gene3D" id="1.10.357.10">
    <property type="entry name" value="Tetracycline Repressor, domain 2"/>
    <property type="match status" value="1"/>
</dbReference>
<organism evidence="7 8">
    <name type="scientific">Corynebacterium testudinoris</name>
    <dbReference type="NCBI Taxonomy" id="136857"/>
    <lineage>
        <taxon>Bacteria</taxon>
        <taxon>Bacillati</taxon>
        <taxon>Actinomycetota</taxon>
        <taxon>Actinomycetes</taxon>
        <taxon>Mycobacteriales</taxon>
        <taxon>Corynebacteriaceae</taxon>
        <taxon>Corynebacterium</taxon>
    </lineage>
</organism>
<evidence type="ECO:0000256" key="3">
    <source>
        <dbReference type="ARBA" id="ARBA00023163"/>
    </source>
</evidence>
<sequence>MAMNSGAPSTGAESADEMATEAKSSYHHGDLRTALLTHATDMLESGENFSMRALAKRAGVSNAAPYRHFNDREALESAVAIDGFQDLRAQLGSLPSPPSDPADLAEFGVIYVRFALAHPARFKLMFGRECDDRDDERVRAARDLNDLLTSAVAEVFPDSDAPALATAAWALAHGLAFLHLDGKLDNHDPTTIDARVRTSFAAILT</sequence>
<gene>
    <name evidence="7" type="ORF">CTEST_04565</name>
</gene>
<evidence type="ECO:0000256" key="5">
    <source>
        <dbReference type="SAM" id="MobiDB-lite"/>
    </source>
</evidence>
<keyword evidence="2 4" id="KW-0238">DNA-binding</keyword>
<dbReference type="Proteomes" id="UP000035540">
    <property type="component" value="Chromosome"/>
</dbReference>
<dbReference type="PANTHER" id="PTHR30055">
    <property type="entry name" value="HTH-TYPE TRANSCRIPTIONAL REGULATOR RUTR"/>
    <property type="match status" value="1"/>
</dbReference>
<evidence type="ECO:0000313" key="7">
    <source>
        <dbReference type="EMBL" id="AKK08360.1"/>
    </source>
</evidence>
<accession>A0A0G3H6I2</accession>
<name>A0A0G3H6I2_9CORY</name>
<dbReference type="InterPro" id="IPR050109">
    <property type="entry name" value="HTH-type_TetR-like_transc_reg"/>
</dbReference>